<name>A0A0C1JHA0_9BACT</name>
<evidence type="ECO:0000313" key="2">
    <source>
        <dbReference type="Proteomes" id="UP000031465"/>
    </source>
</evidence>
<proteinExistence type="predicted"/>
<feature type="non-terminal residue" evidence="1">
    <location>
        <position position="1"/>
    </location>
</feature>
<dbReference type="Proteomes" id="UP000031465">
    <property type="component" value="Unassembled WGS sequence"/>
</dbReference>
<comment type="caution">
    <text evidence="1">The sequence shown here is derived from an EMBL/GenBank/DDBJ whole genome shotgun (WGS) entry which is preliminary data.</text>
</comment>
<dbReference type="PATRIC" id="fig|362787.3.peg.1997"/>
<accession>A0A0C1JHA0</accession>
<protein>
    <submittedName>
        <fullName evidence="1">Uncharacterized protein</fullName>
    </submittedName>
</protein>
<sequence>CALTKQTYIKQRFNQLNLEIQKKEMDKIIFEMGFKQAISNWIEKIVIREHKNITINILDRVKIEAFLLFVNKKFSPILLHQRLK</sequence>
<dbReference type="RefSeq" id="WP_039360719.1">
    <property type="nucleotide sequence ID" value="NZ_JSAN01000138.1"/>
</dbReference>
<reference evidence="1 2" key="1">
    <citation type="journal article" date="2014" name="Mol. Biol. Evol.">
        <title>Massive expansion of Ubiquitination-related gene families within the Chlamydiae.</title>
        <authorList>
            <person name="Domman D."/>
            <person name="Collingro A."/>
            <person name="Lagkouvardos I."/>
            <person name="Gehre L."/>
            <person name="Weinmaier T."/>
            <person name="Rattei T."/>
            <person name="Subtil A."/>
            <person name="Horn M."/>
        </authorList>
    </citation>
    <scope>NUCLEOTIDE SEQUENCE [LARGE SCALE GENOMIC DNA]</scope>
    <source>
        <strain evidence="1 2">EI2</strain>
    </source>
</reference>
<organism evidence="1 2">
    <name type="scientific">Candidatus Protochlamydia amoebophila</name>
    <dbReference type="NCBI Taxonomy" id="362787"/>
    <lineage>
        <taxon>Bacteria</taxon>
        <taxon>Pseudomonadati</taxon>
        <taxon>Chlamydiota</taxon>
        <taxon>Chlamydiia</taxon>
        <taxon>Parachlamydiales</taxon>
        <taxon>Parachlamydiaceae</taxon>
        <taxon>Candidatus Protochlamydia</taxon>
    </lineage>
</organism>
<dbReference type="AlphaFoldDB" id="A0A0C1JHA0"/>
<evidence type="ECO:0000313" key="1">
    <source>
        <dbReference type="EMBL" id="KIC70810.1"/>
    </source>
</evidence>
<dbReference type="EMBL" id="JSAN01000138">
    <property type="protein sequence ID" value="KIC70810.1"/>
    <property type="molecule type" value="Genomic_DNA"/>
</dbReference>
<gene>
    <name evidence="1" type="ORF">DB44_FS00040</name>
</gene>